<sequence>MIRKQIDIYLEALAGYINDDDKLVTYKWLSKELGIHVNLSKQLLFEYWETQRVQKNHVISATFLLMGYVKEREMRVEVVKEDHMASAKEKFEKIISEHIYSLQKTLPEIELLAITDKGDSQLSAVHSSQSVLRSDHEMEVLRWGSALLANKQMKNNTQITAPKVRANANTESKLTDQAKNVKESGAKSTTNKTAAANSSAKTQKTAFNNFFAKAIDKQSKEKTSVKGVKSKPVASSSSLTTTSPHKNNWFEEKKKPISSDNKEAKENPENISDSKKPKLNEDKEKSPKTNLPKKNAWFEAKKKPPSTSDKEAKVQVESCSDSKKANVEKFEEKSPQTEKVSKQESAVKNLSSGKTGDKKKVASSSRGKKRKTSSKGENTNKKRKRIVVISSDESSDDSETRDDIEEPDSSEEPPQVVERVKSSPSPPLVKCEGGRRKVRKLVDKTFVDEDGYFVTQKEYVYESCSDKEEEMPVEAAKPSTADVAAKTANKRKQVSLLNFFKKS</sequence>
<feature type="compositionally biased region" description="Acidic residues" evidence="5">
    <location>
        <begin position="393"/>
        <end position="411"/>
    </location>
</feature>
<keyword evidence="6" id="KW-1185">Reference proteome</keyword>
<dbReference type="GO" id="GO:0006297">
    <property type="term" value="P:nucleotide-excision repair, DNA gap filling"/>
    <property type="evidence" value="ECO:0007669"/>
    <property type="project" value="TreeGrafter"/>
</dbReference>
<dbReference type="RefSeq" id="XP_015520417.2">
    <property type="nucleotide sequence ID" value="XM_015664931.2"/>
</dbReference>
<evidence type="ECO:0000256" key="5">
    <source>
        <dbReference type="SAM" id="MobiDB-lite"/>
    </source>
</evidence>
<dbReference type="GeneID" id="107224752"/>
<dbReference type="PANTHER" id="PTHR17598">
    <property type="entry name" value="DNA POLYMERASE DELTA SUBUNIT 3"/>
    <property type="match status" value="1"/>
</dbReference>
<dbReference type="GO" id="GO:0006271">
    <property type="term" value="P:DNA strand elongation involved in DNA replication"/>
    <property type="evidence" value="ECO:0007669"/>
    <property type="project" value="TreeGrafter"/>
</dbReference>
<proteinExistence type="predicted"/>
<feature type="compositionally biased region" description="Basic and acidic residues" evidence="5">
    <location>
        <begin position="248"/>
        <end position="287"/>
    </location>
</feature>
<dbReference type="InterPro" id="IPR019038">
    <property type="entry name" value="POLD3"/>
</dbReference>
<dbReference type="OrthoDB" id="514823at2759"/>
<feature type="compositionally biased region" description="Basic and acidic residues" evidence="5">
    <location>
        <begin position="308"/>
        <end position="342"/>
    </location>
</feature>
<dbReference type="GO" id="GO:0003887">
    <property type="term" value="F:DNA-directed DNA polymerase activity"/>
    <property type="evidence" value="ECO:0007669"/>
    <property type="project" value="TreeGrafter"/>
</dbReference>
<accession>A0A6J0C1L5</accession>
<evidence type="ECO:0000313" key="7">
    <source>
        <dbReference type="RefSeq" id="XP_015520417.2"/>
    </source>
</evidence>
<dbReference type="GO" id="GO:1904161">
    <property type="term" value="P:DNA synthesis involved in UV-damage excision repair"/>
    <property type="evidence" value="ECO:0007669"/>
    <property type="project" value="TreeGrafter"/>
</dbReference>
<dbReference type="InterPro" id="IPR041913">
    <property type="entry name" value="POLD3_sf"/>
</dbReference>
<dbReference type="Pfam" id="PF09507">
    <property type="entry name" value="CDC27"/>
    <property type="match status" value="1"/>
</dbReference>
<dbReference type="Proteomes" id="UP000829291">
    <property type="component" value="Chromosome 3"/>
</dbReference>
<evidence type="ECO:0000256" key="3">
    <source>
        <dbReference type="ARBA" id="ARBA00022705"/>
    </source>
</evidence>
<dbReference type="InParanoid" id="A0A6J0C1L5"/>
<keyword evidence="3" id="KW-0235">DNA replication</keyword>
<evidence type="ECO:0000256" key="2">
    <source>
        <dbReference type="ARBA" id="ARBA00017589"/>
    </source>
</evidence>
<name>A0A6J0C1L5_NEOLC</name>
<protein>
    <recommendedName>
        <fullName evidence="2">DNA polymerase delta subunit 3</fullName>
    </recommendedName>
</protein>
<feature type="region of interest" description="Disordered" evidence="5">
    <location>
        <begin position="218"/>
        <end position="432"/>
    </location>
</feature>
<comment type="subcellular location">
    <subcellularLocation>
        <location evidence="1">Nucleus</location>
    </subcellularLocation>
</comment>
<feature type="region of interest" description="Disordered" evidence="5">
    <location>
        <begin position="176"/>
        <end position="201"/>
    </location>
</feature>
<feature type="compositionally biased region" description="Polar residues" evidence="5">
    <location>
        <begin position="233"/>
        <end position="246"/>
    </location>
</feature>
<evidence type="ECO:0000256" key="4">
    <source>
        <dbReference type="ARBA" id="ARBA00023242"/>
    </source>
</evidence>
<dbReference type="PANTHER" id="PTHR17598:SF13">
    <property type="entry name" value="DNA POLYMERASE DELTA SUBUNIT 3"/>
    <property type="match status" value="1"/>
</dbReference>
<dbReference type="GO" id="GO:0043625">
    <property type="term" value="C:delta DNA polymerase complex"/>
    <property type="evidence" value="ECO:0007669"/>
    <property type="project" value="InterPro"/>
</dbReference>
<reference evidence="7" key="1">
    <citation type="submission" date="2025-08" db="UniProtKB">
        <authorList>
            <consortium name="RefSeq"/>
        </authorList>
    </citation>
    <scope>IDENTIFICATION</scope>
    <source>
        <tissue evidence="7">Thorax and Abdomen</tissue>
    </source>
</reference>
<feature type="compositionally biased region" description="Polar residues" evidence="5">
    <location>
        <begin position="343"/>
        <end position="354"/>
    </location>
</feature>
<evidence type="ECO:0000256" key="1">
    <source>
        <dbReference type="ARBA" id="ARBA00004123"/>
    </source>
</evidence>
<gene>
    <name evidence="7" type="primary">LOC107224752</name>
</gene>
<organism evidence="7">
    <name type="scientific">Neodiprion lecontei</name>
    <name type="common">Redheaded pine sawfly</name>
    <dbReference type="NCBI Taxonomy" id="441921"/>
    <lineage>
        <taxon>Eukaryota</taxon>
        <taxon>Metazoa</taxon>
        <taxon>Ecdysozoa</taxon>
        <taxon>Arthropoda</taxon>
        <taxon>Hexapoda</taxon>
        <taxon>Insecta</taxon>
        <taxon>Pterygota</taxon>
        <taxon>Neoptera</taxon>
        <taxon>Endopterygota</taxon>
        <taxon>Hymenoptera</taxon>
        <taxon>Tenthredinoidea</taxon>
        <taxon>Diprionidae</taxon>
        <taxon>Diprioninae</taxon>
        <taxon>Neodiprion</taxon>
    </lineage>
</organism>
<keyword evidence="4" id="KW-0539">Nucleus</keyword>
<feature type="compositionally biased region" description="Low complexity" evidence="5">
    <location>
        <begin position="186"/>
        <end position="201"/>
    </location>
</feature>
<dbReference type="KEGG" id="nlo:107224752"/>
<evidence type="ECO:0000313" key="6">
    <source>
        <dbReference type="Proteomes" id="UP000829291"/>
    </source>
</evidence>
<feature type="compositionally biased region" description="Basic and acidic residues" evidence="5">
    <location>
        <begin position="176"/>
        <end position="185"/>
    </location>
</feature>
<dbReference type="Gene3D" id="3.90.1030.20">
    <property type="entry name" value="DNA polymerase delta, p66 (Cdc27) subunit, wHTH domain"/>
    <property type="match status" value="1"/>
</dbReference>